<keyword evidence="1" id="KW-0472">Membrane</keyword>
<evidence type="ECO:0000313" key="2">
    <source>
        <dbReference type="EMBL" id="RQG90993.1"/>
    </source>
</evidence>
<keyword evidence="1" id="KW-0812">Transmembrane</keyword>
<feature type="transmembrane region" description="Helical" evidence="1">
    <location>
        <begin position="63"/>
        <end position="83"/>
    </location>
</feature>
<dbReference type="AlphaFoldDB" id="A0A3N6LNQ8"/>
<comment type="caution">
    <text evidence="2">The sequence shown here is derived from an EMBL/GenBank/DDBJ whole genome shotgun (WGS) entry which is preliminary data.</text>
</comment>
<gene>
    <name evidence="2" type="ORF">EA473_19570</name>
</gene>
<accession>A0A3N6LNQ8</accession>
<keyword evidence="1" id="KW-1133">Transmembrane helix</keyword>
<evidence type="ECO:0000313" key="3">
    <source>
        <dbReference type="Proteomes" id="UP000282323"/>
    </source>
</evidence>
<keyword evidence="3" id="KW-1185">Reference proteome</keyword>
<evidence type="ECO:0000256" key="1">
    <source>
        <dbReference type="SAM" id="Phobius"/>
    </source>
</evidence>
<protein>
    <submittedName>
        <fullName evidence="2">Uncharacterized protein</fullName>
    </submittedName>
</protein>
<dbReference type="InterPro" id="IPR058357">
    <property type="entry name" value="DUF8044"/>
</dbReference>
<proteinExistence type="predicted"/>
<organism evidence="2 3">
    <name type="scientific">Natrarchaeobius chitinivorans</name>
    <dbReference type="NCBI Taxonomy" id="1679083"/>
    <lineage>
        <taxon>Archaea</taxon>
        <taxon>Methanobacteriati</taxon>
        <taxon>Methanobacteriota</taxon>
        <taxon>Stenosarchaea group</taxon>
        <taxon>Halobacteria</taxon>
        <taxon>Halobacteriales</taxon>
        <taxon>Natrialbaceae</taxon>
        <taxon>Natrarchaeobius</taxon>
    </lineage>
</organism>
<reference evidence="2 3" key="1">
    <citation type="submission" date="2018-10" db="EMBL/GenBank/DDBJ databases">
        <title>Natrarchaeobius chitinivorans gen. nov., sp. nov., and Natrarchaeobius haloalkaliphilus sp. nov., alkaliphilic, chitin-utilizing haloarchaea from hypersaline alkaline lakes.</title>
        <authorList>
            <person name="Sorokin D.Y."/>
            <person name="Elcheninov A.G."/>
            <person name="Kostrikina N.A."/>
            <person name="Bale N.J."/>
            <person name="Sinninghe Damste J.S."/>
            <person name="Khijniak T.V."/>
            <person name="Kublanov I.V."/>
            <person name="Toshchakov S.V."/>
        </authorList>
    </citation>
    <scope>NUCLEOTIDE SEQUENCE [LARGE SCALE GENOMIC DNA]</scope>
    <source>
        <strain evidence="2 3">AArcht4T</strain>
    </source>
</reference>
<feature type="transmembrane region" description="Helical" evidence="1">
    <location>
        <begin position="12"/>
        <end position="28"/>
    </location>
</feature>
<dbReference type="EMBL" id="REGA01000022">
    <property type="protein sequence ID" value="RQG90993.1"/>
    <property type="molecule type" value="Genomic_DNA"/>
</dbReference>
<feature type="transmembrane region" description="Helical" evidence="1">
    <location>
        <begin position="34"/>
        <end position="51"/>
    </location>
</feature>
<dbReference type="Proteomes" id="UP000282323">
    <property type="component" value="Unassembled WGS sequence"/>
</dbReference>
<dbReference type="OrthoDB" id="146654at2157"/>
<dbReference type="Pfam" id="PF26161">
    <property type="entry name" value="DUF8044"/>
    <property type="match status" value="1"/>
</dbReference>
<dbReference type="RefSeq" id="WP_124197261.1">
    <property type="nucleotide sequence ID" value="NZ_REGA01000022.1"/>
</dbReference>
<name>A0A3N6LNQ8_NATCH</name>
<sequence length="93" mass="10418">MPTARRLRYVRWQLAWMLATILGFTVIGSFSLELFFVAALIGLLIVTELTAPFNVSPAWRDRLPWLVLVGLVAFAALLARRVLVVLPPEVLVT</sequence>